<feature type="domain" description="BHLH" evidence="2">
    <location>
        <begin position="163"/>
        <end position="214"/>
    </location>
</feature>
<dbReference type="SUPFAM" id="SSF81383">
    <property type="entry name" value="F-box domain"/>
    <property type="match status" value="1"/>
</dbReference>
<reference evidence="3 4" key="1">
    <citation type="journal article" date="2006" name="Science">
        <title>Phytophthora genome sequences uncover evolutionary origins and mechanisms of pathogenesis.</title>
        <authorList>
            <person name="Tyler B.M."/>
            <person name="Tripathy S."/>
            <person name="Zhang X."/>
            <person name="Dehal P."/>
            <person name="Jiang R.H."/>
            <person name="Aerts A."/>
            <person name="Arredondo F.D."/>
            <person name="Baxter L."/>
            <person name="Bensasson D."/>
            <person name="Beynon J.L."/>
            <person name="Chapman J."/>
            <person name="Damasceno C.M."/>
            <person name="Dorrance A.E."/>
            <person name="Dou D."/>
            <person name="Dickerman A.W."/>
            <person name="Dubchak I.L."/>
            <person name="Garbelotto M."/>
            <person name="Gijzen M."/>
            <person name="Gordon S.G."/>
            <person name="Govers F."/>
            <person name="Grunwald N.J."/>
            <person name="Huang W."/>
            <person name="Ivors K.L."/>
            <person name="Jones R.W."/>
            <person name="Kamoun S."/>
            <person name="Krampis K."/>
            <person name="Lamour K.H."/>
            <person name="Lee M.K."/>
            <person name="McDonald W.H."/>
            <person name="Medina M."/>
            <person name="Meijer H.J."/>
            <person name="Nordberg E.K."/>
            <person name="Maclean D.J."/>
            <person name="Ospina-Giraldo M.D."/>
            <person name="Morris P.F."/>
            <person name="Phuntumart V."/>
            <person name="Putnam N.H."/>
            <person name="Rash S."/>
            <person name="Rose J.K."/>
            <person name="Sakihama Y."/>
            <person name="Salamov A.A."/>
            <person name="Savidor A."/>
            <person name="Scheuring C.F."/>
            <person name="Smith B.M."/>
            <person name="Sobral B.W."/>
            <person name="Terry A."/>
            <person name="Torto-Alalibo T.A."/>
            <person name="Win J."/>
            <person name="Xu Z."/>
            <person name="Zhang H."/>
            <person name="Grigoriev I.V."/>
            <person name="Rokhsar D.S."/>
            <person name="Boore J.L."/>
        </authorList>
    </citation>
    <scope>NUCLEOTIDE SEQUENCE [LARGE SCALE GENOMIC DNA]</scope>
    <source>
        <strain evidence="3 4">P6497</strain>
    </source>
</reference>
<dbReference type="Proteomes" id="UP000002640">
    <property type="component" value="Unassembled WGS sequence"/>
</dbReference>
<feature type="region of interest" description="Disordered" evidence="1">
    <location>
        <begin position="316"/>
        <end position="352"/>
    </location>
</feature>
<sequence>MASGAADTFPARGGGALWPALNDEEMAAASSSSASSSSSSTATATQPQRLLLPSTSHAQLNELSAFLAASAATSAAAPGAGAPQTFLDDLLRDDGDAAAHQPPQSFQLHEDVPVSSAMSDVGVLSDAAFFSLGEEAHRATTDSSSAGSPSTGANTSRLLQLETNYERKKKRAKINRKDLNSRFQELMDILHLKEDRKLNRAKILEKTIEHIEKLTAELNALKGGHQSQPQQQTQTQTVRKTAIALHHQQQFPGMQTMAQAIGHHSIASSAHGSATGGAPLLPYNPSPWTAGASLPLPPMMWVPCPVVTSSGMMLKRAAPGRPADVSSRKRGRVESMESTVTSSSELESGPESPEVVTVVVSSAADKDSSVFVWAAQEIPTLLAFCDAWTLVTVMRTSRELRSAACSEKLWGDLWRERWRIPPEISITQPRQQWQQWHESNRIPTDITQITSGGVLFASGRAKNVSAWGLLSHRSNGHTTRTVLLNGKATVMQVVKLFIVVQNLSLACVRVTDRISLTSKDGADNASFEPFTAASGAHLTPQIVAFNADHYVTKDLASVALHHGDTCVLSVYMACPGLDLEDQFLQRYGYDAFLYCKIMSGDI</sequence>
<proteinExistence type="predicted"/>
<dbReference type="SMR" id="G5A6C5"/>
<evidence type="ECO:0000259" key="2">
    <source>
        <dbReference type="PROSITE" id="PS50888"/>
    </source>
</evidence>
<dbReference type="InParanoid" id="G5A6C5"/>
<dbReference type="OMA" id="HEWKRRI"/>
<gene>
    <name evidence="3" type="ORF">PHYSODRAFT_524592</name>
</gene>
<dbReference type="PROSITE" id="PS50888">
    <property type="entry name" value="BHLH"/>
    <property type="match status" value="1"/>
</dbReference>
<dbReference type="GeneID" id="20660786"/>
<dbReference type="GO" id="GO:0046983">
    <property type="term" value="F:protein dimerization activity"/>
    <property type="evidence" value="ECO:0007669"/>
    <property type="project" value="InterPro"/>
</dbReference>
<feature type="region of interest" description="Disordered" evidence="1">
    <location>
        <begin position="1"/>
        <end position="47"/>
    </location>
</feature>
<dbReference type="SMART" id="SM00353">
    <property type="entry name" value="HLH"/>
    <property type="match status" value="1"/>
</dbReference>
<dbReference type="PANTHER" id="PTHR35796:SF3">
    <property type="entry name" value="BHLH DOMAIN-CONTAINING PROTEIN"/>
    <property type="match status" value="1"/>
</dbReference>
<dbReference type="InterPro" id="IPR036638">
    <property type="entry name" value="HLH_DNA-bd_sf"/>
</dbReference>
<evidence type="ECO:0000256" key="1">
    <source>
        <dbReference type="SAM" id="MobiDB-lite"/>
    </source>
</evidence>
<dbReference type="AlphaFoldDB" id="G5A6C5"/>
<accession>G5A6C5</accession>
<name>G5A6C5_PHYSP</name>
<dbReference type="InterPro" id="IPR036047">
    <property type="entry name" value="F-box-like_dom_sf"/>
</dbReference>
<dbReference type="EMBL" id="JH159160">
    <property type="protein sequence ID" value="EGZ08880.1"/>
    <property type="molecule type" value="Genomic_DNA"/>
</dbReference>
<evidence type="ECO:0000313" key="4">
    <source>
        <dbReference type="Proteomes" id="UP000002640"/>
    </source>
</evidence>
<feature type="compositionally biased region" description="Low complexity" evidence="1">
    <location>
        <begin position="336"/>
        <end position="352"/>
    </location>
</feature>
<protein>
    <recommendedName>
        <fullName evidence="2">BHLH domain-containing protein</fullName>
    </recommendedName>
</protein>
<evidence type="ECO:0000313" key="3">
    <source>
        <dbReference type="EMBL" id="EGZ08880.1"/>
    </source>
</evidence>
<dbReference type="SUPFAM" id="SSF47459">
    <property type="entry name" value="HLH, helix-loop-helix DNA-binding domain"/>
    <property type="match status" value="1"/>
</dbReference>
<feature type="compositionally biased region" description="Low complexity" evidence="1">
    <location>
        <begin position="27"/>
        <end position="45"/>
    </location>
</feature>
<keyword evidence="4" id="KW-1185">Reference proteome</keyword>
<dbReference type="RefSeq" id="XP_009535513.1">
    <property type="nucleotide sequence ID" value="XM_009537218.1"/>
</dbReference>
<dbReference type="Pfam" id="PF00010">
    <property type="entry name" value="HLH"/>
    <property type="match status" value="1"/>
</dbReference>
<dbReference type="InterPro" id="IPR011598">
    <property type="entry name" value="bHLH_dom"/>
</dbReference>
<dbReference type="KEGG" id="psoj:PHYSODRAFT_524592"/>
<organism evidence="3 4">
    <name type="scientific">Phytophthora sojae (strain P6497)</name>
    <name type="common">Soybean stem and root rot agent</name>
    <name type="synonym">Phytophthora megasperma f. sp. glycines</name>
    <dbReference type="NCBI Taxonomy" id="1094619"/>
    <lineage>
        <taxon>Eukaryota</taxon>
        <taxon>Sar</taxon>
        <taxon>Stramenopiles</taxon>
        <taxon>Oomycota</taxon>
        <taxon>Peronosporomycetes</taxon>
        <taxon>Peronosporales</taxon>
        <taxon>Peronosporaceae</taxon>
        <taxon>Phytophthora</taxon>
    </lineage>
</organism>
<dbReference type="Gene3D" id="4.10.280.10">
    <property type="entry name" value="Helix-loop-helix DNA-binding domain"/>
    <property type="match status" value="1"/>
</dbReference>
<dbReference type="PANTHER" id="PTHR35796">
    <property type="entry name" value="HYPOTHETICAL CYTOSOLIC PROTEIN"/>
    <property type="match status" value="1"/>
</dbReference>